<proteinExistence type="predicted"/>
<keyword evidence="2" id="KW-1185">Reference proteome</keyword>
<name>A0AAD7BYA1_MYCRO</name>
<comment type="caution">
    <text evidence="1">The sequence shown here is derived from an EMBL/GenBank/DDBJ whole genome shotgun (WGS) entry which is preliminary data.</text>
</comment>
<dbReference type="AlphaFoldDB" id="A0AAD7BYA1"/>
<gene>
    <name evidence="1" type="ORF">B0H17DRAFT_510921</name>
</gene>
<reference evidence="1" key="1">
    <citation type="submission" date="2023-03" db="EMBL/GenBank/DDBJ databases">
        <title>Massive genome expansion in bonnet fungi (Mycena s.s.) driven by repeated elements and novel gene families across ecological guilds.</title>
        <authorList>
            <consortium name="Lawrence Berkeley National Laboratory"/>
            <person name="Harder C.B."/>
            <person name="Miyauchi S."/>
            <person name="Viragh M."/>
            <person name="Kuo A."/>
            <person name="Thoen E."/>
            <person name="Andreopoulos B."/>
            <person name="Lu D."/>
            <person name="Skrede I."/>
            <person name="Drula E."/>
            <person name="Henrissat B."/>
            <person name="Morin E."/>
            <person name="Kohler A."/>
            <person name="Barry K."/>
            <person name="LaButti K."/>
            <person name="Morin E."/>
            <person name="Salamov A."/>
            <person name="Lipzen A."/>
            <person name="Mereny Z."/>
            <person name="Hegedus B."/>
            <person name="Baldrian P."/>
            <person name="Stursova M."/>
            <person name="Weitz H."/>
            <person name="Taylor A."/>
            <person name="Grigoriev I.V."/>
            <person name="Nagy L.G."/>
            <person name="Martin F."/>
            <person name="Kauserud H."/>
        </authorList>
    </citation>
    <scope>NUCLEOTIDE SEQUENCE</scope>
    <source>
        <strain evidence="1">CBHHK067</strain>
    </source>
</reference>
<dbReference type="Proteomes" id="UP001221757">
    <property type="component" value="Unassembled WGS sequence"/>
</dbReference>
<dbReference type="EMBL" id="JARKIE010000481">
    <property type="protein sequence ID" value="KAJ7633966.1"/>
    <property type="molecule type" value="Genomic_DNA"/>
</dbReference>
<evidence type="ECO:0000313" key="1">
    <source>
        <dbReference type="EMBL" id="KAJ7633966.1"/>
    </source>
</evidence>
<organism evidence="1 2">
    <name type="scientific">Mycena rosella</name>
    <name type="common">Pink bonnet</name>
    <name type="synonym">Agaricus rosellus</name>
    <dbReference type="NCBI Taxonomy" id="1033263"/>
    <lineage>
        <taxon>Eukaryota</taxon>
        <taxon>Fungi</taxon>
        <taxon>Dikarya</taxon>
        <taxon>Basidiomycota</taxon>
        <taxon>Agaricomycotina</taxon>
        <taxon>Agaricomycetes</taxon>
        <taxon>Agaricomycetidae</taxon>
        <taxon>Agaricales</taxon>
        <taxon>Marasmiineae</taxon>
        <taxon>Mycenaceae</taxon>
        <taxon>Mycena</taxon>
    </lineage>
</organism>
<evidence type="ECO:0000313" key="2">
    <source>
        <dbReference type="Proteomes" id="UP001221757"/>
    </source>
</evidence>
<sequence>MARATAGPHSGSPGGGFRTAAREQCLQNSDLVEQLLPQITSDGMSVAQLKSARKDLLSVALTCKTLRPSAIRLLWRRLDNLVPLLSLCPSFQLTGPRYKPIIDLRGIIGSGGWDLLDRHAAHVREIEYDPGNVSISPLVQIRLAMRKCPLLPNLLRFRCILGLAPDAQILLFLSPSLLSVETSFRTTNSSDAFVELLSNECSGLLHLKLVHHLPTGISHFRQLRSLDLRDLFEPMTSTTFGMIAVLPELSSFTTDLRGWEGIDFDGLDAGSSFVRLAHLELRTTPALSRQHLPRLIPRIATTTMRSLVISP</sequence>
<accession>A0AAD7BYA1</accession>
<protein>
    <submittedName>
        <fullName evidence="1">Uncharacterized protein</fullName>
    </submittedName>
</protein>